<proteinExistence type="predicted"/>
<reference evidence="1 2" key="1">
    <citation type="submission" date="2020-08" db="EMBL/GenBank/DDBJ databases">
        <title>Draft genome sequencing of an Anaerocolumna strain isolated from anoxic soil subjected to BSD treatment.</title>
        <authorList>
            <person name="Uek A."/>
            <person name="Tonouchi A."/>
        </authorList>
    </citation>
    <scope>NUCLEOTIDE SEQUENCE [LARGE SCALE GENOMIC DNA]</scope>
    <source>
        <strain evidence="1 2">CTTW</strain>
    </source>
</reference>
<keyword evidence="2" id="KW-1185">Reference proteome</keyword>
<sequence>MTVLPMWFIQKSDITENEKIVDTAEFEGMYAKKDSSNLSMYQDYSIDFPDDIKKDRRGEDSADNWEEITLYNTNGDIYLNNILIEDAKLYSPEGEYTWTKEGTNDRFMWHHTQYKKIDYACTRIREQKMDSELLLDLDMNHR</sequence>
<gene>
    <name evidence="1" type="ORF">bsdcttw_45460</name>
</gene>
<evidence type="ECO:0000313" key="2">
    <source>
        <dbReference type="Proteomes" id="UP000515703"/>
    </source>
</evidence>
<dbReference type="KEGG" id="acht:bsdcttw_45460"/>
<dbReference type="EMBL" id="AP023368">
    <property type="protein sequence ID" value="BCK01506.1"/>
    <property type="molecule type" value="Genomic_DNA"/>
</dbReference>
<dbReference type="Proteomes" id="UP000515703">
    <property type="component" value="Chromosome"/>
</dbReference>
<dbReference type="AlphaFoldDB" id="A0A7M3SA88"/>
<protein>
    <submittedName>
        <fullName evidence="1">Uncharacterized protein</fullName>
    </submittedName>
</protein>
<accession>A0A7M3SA88</accession>
<name>A0A7M3SA88_9FIRM</name>
<reference evidence="1 2" key="2">
    <citation type="submission" date="2020-08" db="EMBL/GenBank/DDBJ databases">
        <authorList>
            <person name="Ueki A."/>
            <person name="Tonouchi A."/>
        </authorList>
    </citation>
    <scope>NUCLEOTIDE SEQUENCE [LARGE SCALE GENOMIC DNA]</scope>
    <source>
        <strain evidence="1 2">CTTW</strain>
    </source>
</reference>
<evidence type="ECO:0000313" key="1">
    <source>
        <dbReference type="EMBL" id="BCK01506.1"/>
    </source>
</evidence>
<organism evidence="1 2">
    <name type="scientific">Anaerocolumna chitinilytica</name>
    <dbReference type="NCBI Taxonomy" id="1727145"/>
    <lineage>
        <taxon>Bacteria</taxon>
        <taxon>Bacillati</taxon>
        <taxon>Bacillota</taxon>
        <taxon>Clostridia</taxon>
        <taxon>Lachnospirales</taxon>
        <taxon>Lachnospiraceae</taxon>
        <taxon>Anaerocolumna</taxon>
    </lineage>
</organism>